<comment type="caution">
    <text evidence="2">The sequence shown here is derived from an EMBL/GenBank/DDBJ whole genome shotgun (WGS) entry which is preliminary data.</text>
</comment>
<dbReference type="Pfam" id="PF13687">
    <property type="entry name" value="DUF4153"/>
    <property type="match status" value="2"/>
</dbReference>
<reference evidence="2 3" key="1">
    <citation type="submission" date="2018-04" db="EMBL/GenBank/DDBJ databases">
        <title>Paenibacillus taichungensis Genome sequencing and assembly.</title>
        <authorList>
            <person name="Xu J."/>
            <person name="Rensing C."/>
            <person name="Mazhar H.S."/>
        </authorList>
    </citation>
    <scope>NUCLEOTIDE SEQUENCE [LARGE SCALE GENOMIC DNA]</scope>
    <source>
        <strain evidence="2 3">NC1</strain>
    </source>
</reference>
<feature type="transmembrane region" description="Helical" evidence="1">
    <location>
        <begin position="383"/>
        <end position="405"/>
    </location>
</feature>
<feature type="transmembrane region" description="Helical" evidence="1">
    <location>
        <begin position="417"/>
        <end position="439"/>
    </location>
</feature>
<keyword evidence="1" id="KW-0812">Transmembrane</keyword>
<dbReference type="InterPro" id="IPR025291">
    <property type="entry name" value="DUF4153"/>
</dbReference>
<feature type="transmembrane region" description="Helical" evidence="1">
    <location>
        <begin position="352"/>
        <end position="371"/>
    </location>
</feature>
<evidence type="ECO:0000313" key="2">
    <source>
        <dbReference type="EMBL" id="RAW16701.1"/>
    </source>
</evidence>
<dbReference type="Proteomes" id="UP000250642">
    <property type="component" value="Unassembled WGS sequence"/>
</dbReference>
<dbReference type="AlphaFoldDB" id="A0A329QWY3"/>
<feature type="transmembrane region" description="Helical" evidence="1">
    <location>
        <begin position="214"/>
        <end position="232"/>
    </location>
</feature>
<name>A0A329QWY3_9BACL</name>
<organism evidence="2 3">
    <name type="scientific">Paenibacillus taichungensis</name>
    <dbReference type="NCBI Taxonomy" id="484184"/>
    <lineage>
        <taxon>Bacteria</taxon>
        <taxon>Bacillati</taxon>
        <taxon>Bacillota</taxon>
        <taxon>Bacilli</taxon>
        <taxon>Bacillales</taxon>
        <taxon>Paenibacillaceae</taxon>
        <taxon>Paenibacillus</taxon>
    </lineage>
</organism>
<feature type="transmembrane region" description="Helical" evidence="1">
    <location>
        <begin position="17"/>
        <end position="36"/>
    </location>
</feature>
<feature type="transmembrane region" description="Helical" evidence="1">
    <location>
        <begin position="162"/>
        <end position="184"/>
    </location>
</feature>
<keyword evidence="1" id="KW-0472">Membrane</keyword>
<sequence>MEVFPMIDKIMASPNRALITLLSAFMLAIIHQYLFYGKEPGVSYPIFVILFYGFMFLFARDRMRPLTMINAFVAGVVLMLALTFLLYDNKPLRILNFLVVPGLIILHMTYLVGRKQRQWWNIELIGTALDHLLPQSIRHWGTVASIVVKTGGRGLGKTQKTAAFKVFIGLIASVPILIVVIALLSSADGIFNQYLSGFPEWLNQLTLTPGLPRMIWILIAGVLLFSYVWGFVQPMQYEVQKRENAHWKNGKVITVASEIEKREDVSVNFIQENPSSNSIIGDKQVNKIAPETIHSQAHRGPFRLDPVIVGTMLLVINCVYVLFVLVQFSYLFGAGEGHLPSDLSYAEYARSGFVELILVTGINFFILIIALQFTRSSGKIGSVVHQVLLSILVACSAIMLYSAFIRLNLYEQAYGYTYIRFLVHAFMIFLALLLLIAALRIRYTSIPLIRWYIVLSLTAYVTVNYVGMDKRIAELNIARYHETGIIDASYLASLSADAVPLLREFAQREYPDLKGEMLDRQANFDLGEAESSWTSFNMARHRAKLELSKWRME</sequence>
<evidence type="ECO:0000313" key="3">
    <source>
        <dbReference type="Proteomes" id="UP000250642"/>
    </source>
</evidence>
<feature type="transmembrane region" description="Helical" evidence="1">
    <location>
        <begin position="93"/>
        <end position="112"/>
    </location>
</feature>
<feature type="transmembrane region" description="Helical" evidence="1">
    <location>
        <begin position="66"/>
        <end position="87"/>
    </location>
</feature>
<accession>A0A329QWY3</accession>
<feature type="transmembrane region" description="Helical" evidence="1">
    <location>
        <begin position="451"/>
        <end position="468"/>
    </location>
</feature>
<keyword evidence="1" id="KW-1133">Transmembrane helix</keyword>
<dbReference type="EMBL" id="QEVW01000005">
    <property type="protein sequence ID" value="RAW16701.1"/>
    <property type="molecule type" value="Genomic_DNA"/>
</dbReference>
<evidence type="ECO:0000256" key="1">
    <source>
        <dbReference type="SAM" id="Phobius"/>
    </source>
</evidence>
<protein>
    <submittedName>
        <fullName evidence="2">DUF4173 domain-containing protein</fullName>
    </submittedName>
</protein>
<gene>
    <name evidence="2" type="ORF">DC345_06220</name>
</gene>
<feature type="transmembrane region" description="Helical" evidence="1">
    <location>
        <begin position="42"/>
        <end position="59"/>
    </location>
</feature>
<feature type="transmembrane region" description="Helical" evidence="1">
    <location>
        <begin position="307"/>
        <end position="332"/>
    </location>
</feature>
<proteinExistence type="predicted"/>